<sequence>MVTFWLSTDVDDFTAVVSEAARVLRPGGTLVYYGAHPCFTGPHSEDLPDGGRVIHPTYRTSGWHRAAPWWRENGIRRRLGMRHMPLSELLGAFLAAGLVITDVLEPSSDPVPRTLAIRASDIP</sequence>
<accession>A0A1H6EUB9</accession>
<gene>
    <name evidence="1" type="ORF">SAMN05444920_12086</name>
</gene>
<evidence type="ECO:0000313" key="2">
    <source>
        <dbReference type="Proteomes" id="UP000236732"/>
    </source>
</evidence>
<reference evidence="1 2" key="1">
    <citation type="submission" date="2016-10" db="EMBL/GenBank/DDBJ databases">
        <authorList>
            <person name="de Groot N.N."/>
        </authorList>
    </citation>
    <scope>NUCLEOTIDE SEQUENCE [LARGE SCALE GENOMIC DNA]</scope>
    <source>
        <strain evidence="1 2">CGMCC 4.7037</strain>
    </source>
</reference>
<proteinExistence type="predicted"/>
<dbReference type="EMBL" id="FNVT01000020">
    <property type="protein sequence ID" value="SEH01382.1"/>
    <property type="molecule type" value="Genomic_DNA"/>
</dbReference>
<dbReference type="Gene3D" id="3.40.50.150">
    <property type="entry name" value="Vaccinia Virus protein VP39"/>
    <property type="match status" value="1"/>
</dbReference>
<protein>
    <recommendedName>
        <fullName evidence="3">Methyltransferase domain-containing protein</fullName>
    </recommendedName>
</protein>
<dbReference type="Proteomes" id="UP000236732">
    <property type="component" value="Unassembled WGS sequence"/>
</dbReference>
<organism evidence="1 2">
    <name type="scientific">Nonomuraea solani</name>
    <dbReference type="NCBI Taxonomy" id="1144553"/>
    <lineage>
        <taxon>Bacteria</taxon>
        <taxon>Bacillati</taxon>
        <taxon>Actinomycetota</taxon>
        <taxon>Actinomycetes</taxon>
        <taxon>Streptosporangiales</taxon>
        <taxon>Streptosporangiaceae</taxon>
        <taxon>Nonomuraea</taxon>
    </lineage>
</organism>
<keyword evidence="2" id="KW-1185">Reference proteome</keyword>
<dbReference type="InterPro" id="IPR029063">
    <property type="entry name" value="SAM-dependent_MTases_sf"/>
</dbReference>
<dbReference type="AlphaFoldDB" id="A0A1H6EUB9"/>
<evidence type="ECO:0008006" key="3">
    <source>
        <dbReference type="Google" id="ProtNLM"/>
    </source>
</evidence>
<dbReference type="OrthoDB" id="5566900at2"/>
<dbReference type="SUPFAM" id="SSF53335">
    <property type="entry name" value="S-adenosyl-L-methionine-dependent methyltransferases"/>
    <property type="match status" value="1"/>
</dbReference>
<evidence type="ECO:0000313" key="1">
    <source>
        <dbReference type="EMBL" id="SEH01382.1"/>
    </source>
</evidence>
<name>A0A1H6EUB9_9ACTN</name>